<evidence type="ECO:0000313" key="15">
    <source>
        <dbReference type="Proteomes" id="UP001187192"/>
    </source>
</evidence>
<dbReference type="EMBL" id="BTGU01000010">
    <property type="protein sequence ID" value="GMN39743.1"/>
    <property type="molecule type" value="Genomic_DNA"/>
</dbReference>
<dbReference type="InterPro" id="IPR002659">
    <property type="entry name" value="Glyco_trans_31"/>
</dbReference>
<reference evidence="14" key="1">
    <citation type="submission" date="2023-07" db="EMBL/GenBank/DDBJ databases">
        <title>draft genome sequence of fig (Ficus carica).</title>
        <authorList>
            <person name="Takahashi T."/>
            <person name="Nishimura K."/>
        </authorList>
    </citation>
    <scope>NUCLEOTIDE SEQUENCE</scope>
</reference>
<evidence type="ECO:0000259" key="13">
    <source>
        <dbReference type="Pfam" id="PF13334"/>
    </source>
</evidence>
<keyword evidence="6" id="KW-0808">Transferase</keyword>
<evidence type="ECO:0000256" key="2">
    <source>
        <dbReference type="ARBA" id="ARBA00004323"/>
    </source>
</evidence>
<keyword evidence="7" id="KW-0812">Transmembrane</keyword>
<keyword evidence="5" id="KW-0328">Glycosyltransferase</keyword>
<keyword evidence="15" id="KW-1185">Reference proteome</keyword>
<keyword evidence="8" id="KW-0735">Signal-anchor</keyword>
<dbReference type="Proteomes" id="UP001187192">
    <property type="component" value="Unassembled WGS sequence"/>
</dbReference>
<name>A0AA88CYJ4_FICCA</name>
<evidence type="ECO:0000256" key="1">
    <source>
        <dbReference type="ARBA" id="ARBA00001936"/>
    </source>
</evidence>
<keyword evidence="9" id="KW-1133">Transmembrane helix</keyword>
<comment type="cofactor">
    <cofactor evidence="1">
        <name>Mn(2+)</name>
        <dbReference type="ChEBI" id="CHEBI:29035"/>
    </cofactor>
</comment>
<accession>A0AA88CYJ4</accession>
<keyword evidence="10" id="KW-0333">Golgi apparatus</keyword>
<evidence type="ECO:0000256" key="4">
    <source>
        <dbReference type="ARBA" id="ARBA00008661"/>
    </source>
</evidence>
<evidence type="ECO:0000256" key="7">
    <source>
        <dbReference type="ARBA" id="ARBA00022692"/>
    </source>
</evidence>
<gene>
    <name evidence="14" type="ORF">TIFTF001_008980</name>
</gene>
<comment type="subcellular location">
    <subcellularLocation>
        <location evidence="2">Golgi apparatus membrane</location>
        <topology evidence="2">Single-pass type II membrane protein</topology>
    </subcellularLocation>
</comment>
<protein>
    <recommendedName>
        <fullName evidence="13">DUF4094 domain-containing protein</fullName>
    </recommendedName>
</protein>
<dbReference type="Pfam" id="PF13334">
    <property type="entry name" value="DUF4094"/>
    <property type="match status" value="1"/>
</dbReference>
<proteinExistence type="inferred from homology"/>
<evidence type="ECO:0000256" key="3">
    <source>
        <dbReference type="ARBA" id="ARBA00004922"/>
    </source>
</evidence>
<evidence type="ECO:0000256" key="5">
    <source>
        <dbReference type="ARBA" id="ARBA00022676"/>
    </source>
</evidence>
<comment type="pathway">
    <text evidence="3">Protein modification; protein glycosylation.</text>
</comment>
<sequence>MLSHDSQTHDVIMTLYKTISSLEVRLAAARAAKADNSNEGSPVVMKPGTEQFKKCPKSHLSEHVDEAYTHRSVCLQNHVEGYHELSSKTKINFSTAVAKWIADLFIKVDDGVHINLGTYFIDMQTKMFLSSWFIGLDVEQLEHIDDQSLV</sequence>
<evidence type="ECO:0000256" key="12">
    <source>
        <dbReference type="ARBA" id="ARBA00023211"/>
    </source>
</evidence>
<keyword evidence="11" id="KW-0472">Membrane</keyword>
<evidence type="ECO:0000256" key="11">
    <source>
        <dbReference type="ARBA" id="ARBA00023136"/>
    </source>
</evidence>
<dbReference type="AlphaFoldDB" id="A0AA88CYJ4"/>
<comment type="caution">
    <text evidence="14">The sequence shown here is derived from an EMBL/GenBank/DDBJ whole genome shotgun (WGS) entry which is preliminary data.</text>
</comment>
<evidence type="ECO:0000256" key="9">
    <source>
        <dbReference type="ARBA" id="ARBA00022989"/>
    </source>
</evidence>
<dbReference type="GO" id="GO:0000139">
    <property type="term" value="C:Golgi membrane"/>
    <property type="evidence" value="ECO:0007669"/>
    <property type="project" value="UniProtKB-SubCell"/>
</dbReference>
<evidence type="ECO:0000256" key="10">
    <source>
        <dbReference type="ARBA" id="ARBA00023034"/>
    </source>
</evidence>
<evidence type="ECO:0000256" key="6">
    <source>
        <dbReference type="ARBA" id="ARBA00022679"/>
    </source>
</evidence>
<feature type="domain" description="DUF4094" evidence="13">
    <location>
        <begin position="3"/>
        <end position="32"/>
    </location>
</feature>
<organism evidence="14 15">
    <name type="scientific">Ficus carica</name>
    <name type="common">Common fig</name>
    <dbReference type="NCBI Taxonomy" id="3494"/>
    <lineage>
        <taxon>Eukaryota</taxon>
        <taxon>Viridiplantae</taxon>
        <taxon>Streptophyta</taxon>
        <taxon>Embryophyta</taxon>
        <taxon>Tracheophyta</taxon>
        <taxon>Spermatophyta</taxon>
        <taxon>Magnoliopsida</taxon>
        <taxon>eudicotyledons</taxon>
        <taxon>Gunneridae</taxon>
        <taxon>Pentapetalae</taxon>
        <taxon>rosids</taxon>
        <taxon>fabids</taxon>
        <taxon>Rosales</taxon>
        <taxon>Moraceae</taxon>
        <taxon>Ficeae</taxon>
        <taxon>Ficus</taxon>
    </lineage>
</organism>
<keyword evidence="12" id="KW-0464">Manganese</keyword>
<dbReference type="InterPro" id="IPR025298">
    <property type="entry name" value="DUF4094"/>
</dbReference>
<comment type="similarity">
    <text evidence="4">Belongs to the glycosyltransferase 31 family.</text>
</comment>
<evidence type="ECO:0000256" key="8">
    <source>
        <dbReference type="ARBA" id="ARBA00022968"/>
    </source>
</evidence>
<dbReference type="Pfam" id="PF01762">
    <property type="entry name" value="Galactosyl_T"/>
    <property type="match status" value="1"/>
</dbReference>
<evidence type="ECO:0000313" key="14">
    <source>
        <dbReference type="EMBL" id="GMN39743.1"/>
    </source>
</evidence>
<dbReference type="GO" id="GO:0016758">
    <property type="term" value="F:hexosyltransferase activity"/>
    <property type="evidence" value="ECO:0007669"/>
    <property type="project" value="InterPro"/>
</dbReference>